<evidence type="ECO:0000259" key="3">
    <source>
        <dbReference type="PROSITE" id="PS51074"/>
    </source>
</evidence>
<proteinExistence type="predicted"/>
<protein>
    <submittedName>
        <fullName evidence="4">CSL zinc finger family protein</fullName>
    </submittedName>
</protein>
<dbReference type="VEuPathDB" id="TriTrypDB:LdBPK_262660.1"/>
<name>A0A504X2N1_LEIDO</name>
<keyword evidence="2" id="KW-0408">Iron</keyword>
<dbReference type="InterPro" id="IPR007872">
    <property type="entry name" value="DPH_MB_dom"/>
</dbReference>
<evidence type="ECO:0000313" key="5">
    <source>
        <dbReference type="Proteomes" id="UP000318447"/>
    </source>
</evidence>
<dbReference type="AlphaFoldDB" id="A0A504X2N1"/>
<keyword evidence="1" id="KW-0479">Metal-binding</keyword>
<dbReference type="VEuPathDB" id="TriTrypDB:LdCL_260032400"/>
<dbReference type="Pfam" id="PF05207">
    <property type="entry name" value="Zn_ribbon_CSL"/>
    <property type="match status" value="1"/>
</dbReference>
<feature type="domain" description="DPH-type MB" evidence="3">
    <location>
        <begin position="248"/>
        <end position="307"/>
    </location>
</feature>
<organism evidence="4 5">
    <name type="scientific">Leishmania donovani</name>
    <dbReference type="NCBI Taxonomy" id="5661"/>
    <lineage>
        <taxon>Eukaryota</taxon>
        <taxon>Discoba</taxon>
        <taxon>Euglenozoa</taxon>
        <taxon>Kinetoplastea</taxon>
        <taxon>Metakinetoplastina</taxon>
        <taxon>Trypanosomatida</taxon>
        <taxon>Trypanosomatidae</taxon>
        <taxon>Leishmaniinae</taxon>
        <taxon>Leishmania</taxon>
    </lineage>
</organism>
<dbReference type="InterPro" id="IPR036671">
    <property type="entry name" value="DPH_MB_sf"/>
</dbReference>
<gene>
    <name evidence="4" type="ORF">CGC21_32600</name>
</gene>
<dbReference type="Proteomes" id="UP000318447">
    <property type="component" value="Unassembled WGS sequence"/>
</dbReference>
<dbReference type="EMBL" id="RHLC01000017">
    <property type="protein sequence ID" value="TPP41289.1"/>
    <property type="molecule type" value="Genomic_DNA"/>
</dbReference>
<dbReference type="SUPFAM" id="SSF144217">
    <property type="entry name" value="CSL zinc finger"/>
    <property type="match status" value="1"/>
</dbReference>
<evidence type="ECO:0000256" key="1">
    <source>
        <dbReference type="ARBA" id="ARBA00022723"/>
    </source>
</evidence>
<dbReference type="VEuPathDB" id="TriTrypDB:LdCL_260032500"/>
<evidence type="ECO:0000313" key="4">
    <source>
        <dbReference type="EMBL" id="TPP41289.1"/>
    </source>
</evidence>
<dbReference type="VEuPathDB" id="TriTrypDB:LdBPK_262650.1"/>
<reference evidence="5" key="1">
    <citation type="submission" date="2019-02" db="EMBL/GenBank/DDBJ databases">
        <title>FDA dAtabase for Regulatory Grade micrObial Sequences (FDA-ARGOS): Supporting development and validation of Infectious Disease Dx tests.</title>
        <authorList>
            <person name="Duncan R."/>
            <person name="Fisher C."/>
            <person name="Tallon L."/>
            <person name="Sadzewicz L."/>
            <person name="Sengamalay N."/>
            <person name="Ott S."/>
            <person name="Godinez A."/>
            <person name="Nagaraj S."/>
            <person name="Vavikolanu K."/>
            <person name="Nadendla S."/>
            <person name="Aluvathingal J."/>
            <person name="Sichtig H."/>
        </authorList>
    </citation>
    <scope>NUCLEOTIDE SEQUENCE [LARGE SCALE GENOMIC DNA]</scope>
    <source>
        <strain evidence="5">FDAARGOS_361</strain>
    </source>
</reference>
<evidence type="ECO:0000256" key="2">
    <source>
        <dbReference type="ARBA" id="ARBA00023004"/>
    </source>
</evidence>
<dbReference type="PROSITE" id="PS51074">
    <property type="entry name" value="DPH_MB"/>
    <property type="match status" value="1"/>
</dbReference>
<dbReference type="VEuPathDB" id="TriTrypDB:LDHU3_26.3450"/>
<comment type="caution">
    <text evidence="4">The sequence shown here is derived from an EMBL/GenBank/DDBJ whole genome shotgun (WGS) entry which is preliminary data.</text>
</comment>
<dbReference type="VEuPathDB" id="TriTrypDB:LDHU3_26.3440"/>
<accession>A0A504X2N1</accession>
<dbReference type="Gene3D" id="3.10.660.10">
    <property type="entry name" value="DPH Zinc finger"/>
    <property type="match status" value="1"/>
</dbReference>
<dbReference type="FunFam" id="3.10.660.10:FF:000008">
    <property type="entry name" value="CSL zinc finger"/>
    <property type="match status" value="1"/>
</dbReference>
<dbReference type="GO" id="GO:0046872">
    <property type="term" value="F:metal ion binding"/>
    <property type="evidence" value="ECO:0007669"/>
    <property type="project" value="UniProtKB-KW"/>
</dbReference>
<sequence length="328" mass="35634">MASTLEAEIAFLLSVAAHLGHSSEHIGENEDDASGAPPVSSLTTSEREVLAELLLLEKKEGDYVFATRADTAAAGGVEALLAESPLTAMYRGEAVSPYTRFILSFYSSTLYAQVPTKVNTIAIRLFQRFLCGCRGDALQQVHHGFGRRSMEVVLRECVNLAGNLSSTLQIAAPSEMTGLVIAELNYDVQEVSPLDYLDVILPHISYLSQMCQQASLLLLAHEEMVRQPSSLVALFTIVFTIRNMGAGDDAEFHYEEVQLSEMTLEDGVLRFPCPCGDLFELLLEDFISGSDVAQCPTCSLTIKVLFTKEEKNHFLALNTVGAVCAAAA</sequence>